<dbReference type="AlphaFoldDB" id="A0A930Y9C7"/>
<comment type="caution">
    <text evidence="3">The sequence shown here is derived from an EMBL/GenBank/DDBJ whole genome shotgun (WGS) entry which is preliminary data.</text>
</comment>
<dbReference type="NCBIfam" id="NF033516">
    <property type="entry name" value="transpos_IS3"/>
    <property type="match status" value="1"/>
</dbReference>
<protein>
    <submittedName>
        <fullName evidence="3">IS3 family transposase</fullName>
    </submittedName>
</protein>
<evidence type="ECO:0000313" key="4">
    <source>
        <dbReference type="Proteomes" id="UP000656804"/>
    </source>
</evidence>
<organism evidence="3 4">
    <name type="scientific">Nocardioides acrostichi</name>
    <dbReference type="NCBI Taxonomy" id="2784339"/>
    <lineage>
        <taxon>Bacteria</taxon>
        <taxon>Bacillati</taxon>
        <taxon>Actinomycetota</taxon>
        <taxon>Actinomycetes</taxon>
        <taxon>Propionibacteriales</taxon>
        <taxon>Nocardioidaceae</taxon>
        <taxon>Nocardioides</taxon>
    </lineage>
</organism>
<comment type="function">
    <text evidence="1">Involved in the transposition of the insertion sequence.</text>
</comment>
<evidence type="ECO:0000259" key="2">
    <source>
        <dbReference type="PROSITE" id="PS50994"/>
    </source>
</evidence>
<dbReference type="InterPro" id="IPR036397">
    <property type="entry name" value="RNaseH_sf"/>
</dbReference>
<reference evidence="3" key="1">
    <citation type="submission" date="2020-11" db="EMBL/GenBank/DDBJ databases">
        <title>Nocardioides sp. CBS4Y-1, whole genome shotgun sequence.</title>
        <authorList>
            <person name="Tuo L."/>
        </authorList>
    </citation>
    <scope>NUCLEOTIDE SEQUENCE</scope>
    <source>
        <strain evidence="3">CBS4Y-1</strain>
    </source>
</reference>
<dbReference type="PROSITE" id="PS50994">
    <property type="entry name" value="INTEGRASE"/>
    <property type="match status" value="1"/>
</dbReference>
<evidence type="ECO:0000256" key="1">
    <source>
        <dbReference type="ARBA" id="ARBA00002286"/>
    </source>
</evidence>
<sequence length="290" mass="33435">CREGKLLSPAKRRDAVAMLMRKHKVSERRACRLVGQHRSSNRYVPRPSDFEESLVARMVELADEHPKWGYRMICGLLVEEGWPVNKKRVERLWRREGLQVPPQKAKSSGQKALGEDANSIWRLPPEYRNHIWSYDFIKRRTSDGRPIRVLNVMDEFTRLGLGSHAARSIGAKSVQAHLAKLFERHGKPTLIRADNGREFIADTLLDWLGAQEVRGVFIAKASPWQNGYTERFNGTMEREVFGHEVYHSVLEVQHVVDEWLIKYNTVRPHRSLAGMTPSKYAKMLDEASCP</sequence>
<dbReference type="InterPro" id="IPR048020">
    <property type="entry name" value="Transpos_IS3"/>
</dbReference>
<name>A0A930Y9C7_9ACTN</name>
<dbReference type="InterPro" id="IPR001584">
    <property type="entry name" value="Integrase_cat-core"/>
</dbReference>
<dbReference type="PANTHER" id="PTHR47515">
    <property type="entry name" value="LOW CALCIUM RESPONSE LOCUS PROTEIN T"/>
    <property type="match status" value="1"/>
</dbReference>
<feature type="non-terminal residue" evidence="3">
    <location>
        <position position="1"/>
    </location>
</feature>
<dbReference type="Pfam" id="PF13683">
    <property type="entry name" value="rve_3"/>
    <property type="match status" value="1"/>
</dbReference>
<accession>A0A930Y9C7</accession>
<proteinExistence type="predicted"/>
<dbReference type="EMBL" id="JADIVZ010000031">
    <property type="protein sequence ID" value="MBF4164032.1"/>
    <property type="molecule type" value="Genomic_DNA"/>
</dbReference>
<keyword evidence="4" id="KW-1185">Reference proteome</keyword>
<dbReference type="Gene3D" id="3.30.420.10">
    <property type="entry name" value="Ribonuclease H-like superfamily/Ribonuclease H"/>
    <property type="match status" value="1"/>
</dbReference>
<dbReference type="GO" id="GO:0003676">
    <property type="term" value="F:nucleic acid binding"/>
    <property type="evidence" value="ECO:0007669"/>
    <property type="project" value="InterPro"/>
</dbReference>
<dbReference type="Pfam" id="PF13276">
    <property type="entry name" value="HTH_21"/>
    <property type="match status" value="1"/>
</dbReference>
<dbReference type="PANTHER" id="PTHR47515:SF2">
    <property type="entry name" value="INTEGRASE CORE DOMAIN PROTEIN"/>
    <property type="match status" value="1"/>
</dbReference>
<dbReference type="RefSeq" id="WP_194505290.1">
    <property type="nucleotide sequence ID" value="NZ_JADIVZ010000031.1"/>
</dbReference>
<dbReference type="SUPFAM" id="SSF53098">
    <property type="entry name" value="Ribonuclease H-like"/>
    <property type="match status" value="1"/>
</dbReference>
<dbReference type="InterPro" id="IPR012337">
    <property type="entry name" value="RNaseH-like_sf"/>
</dbReference>
<evidence type="ECO:0000313" key="3">
    <source>
        <dbReference type="EMBL" id="MBF4164032.1"/>
    </source>
</evidence>
<feature type="domain" description="Integrase catalytic" evidence="2">
    <location>
        <begin position="121"/>
        <end position="285"/>
    </location>
</feature>
<gene>
    <name evidence="3" type="ORF">ISG29_20420</name>
</gene>
<dbReference type="InterPro" id="IPR025948">
    <property type="entry name" value="HTH-like_dom"/>
</dbReference>
<dbReference type="Proteomes" id="UP000656804">
    <property type="component" value="Unassembled WGS sequence"/>
</dbReference>
<dbReference type="GO" id="GO:0015074">
    <property type="term" value="P:DNA integration"/>
    <property type="evidence" value="ECO:0007669"/>
    <property type="project" value="InterPro"/>
</dbReference>